<keyword evidence="6" id="KW-0812">Transmembrane</keyword>
<evidence type="ECO:0000256" key="4">
    <source>
        <dbReference type="ARBA" id="ARBA00023139"/>
    </source>
</evidence>
<evidence type="ECO:0000256" key="5">
    <source>
        <dbReference type="ARBA" id="ARBA00023288"/>
    </source>
</evidence>
<keyword evidence="8" id="KW-1185">Reference proteome</keyword>
<dbReference type="STRING" id="1122155.SAMN02745158_04205"/>
<sequence length="365" mass="41622">MKNIKAIIVTILLSIVLVSLLIFRYFREDLYEAEDNSLDRQTTEIVLLHWIEIPDKITENFQEEYPEIRIKYYKYHKATYPTAIEDKLLGEQSFDLLGVPLEEYGQGCRKGLYADLQDQPFLEAYGADIRKCVRDKAEGGEFAVALSSSCFGIWYNQTIFSNYQLDVPETAEELLQVCSVLKSAGERPMIAGGRDSKGILPLMLLDSPQPDGKTRKDIVNILLKDYMGEVWEELTYQQAFQEFKKGRYAMFPAWDTSVQLADSELENIFIPGVFCLPYENTEGEKAKPVLLADNLTAVYSKSEKKKEAITFLNYLSRPQVAAQLSEANGWHSSLETTVSPELPYDDVWRPLRNGKIADVSFVLNK</sequence>
<dbReference type="AlphaFoldDB" id="A0A1M5CMI0"/>
<keyword evidence="4" id="KW-0564">Palmitate</keyword>
<evidence type="ECO:0000313" key="7">
    <source>
        <dbReference type="EMBL" id="SHF55612.1"/>
    </source>
</evidence>
<dbReference type="InterPro" id="IPR006059">
    <property type="entry name" value="SBP"/>
</dbReference>
<dbReference type="EMBL" id="FQVI01000042">
    <property type="protein sequence ID" value="SHF55612.1"/>
    <property type="molecule type" value="Genomic_DNA"/>
</dbReference>
<dbReference type="Proteomes" id="UP000184245">
    <property type="component" value="Unassembled WGS sequence"/>
</dbReference>
<evidence type="ECO:0000256" key="6">
    <source>
        <dbReference type="SAM" id="Phobius"/>
    </source>
</evidence>
<organism evidence="7 8">
    <name type="scientific">Lactonifactor longoviformis DSM 17459</name>
    <dbReference type="NCBI Taxonomy" id="1122155"/>
    <lineage>
        <taxon>Bacteria</taxon>
        <taxon>Bacillati</taxon>
        <taxon>Bacillota</taxon>
        <taxon>Clostridia</taxon>
        <taxon>Eubacteriales</taxon>
        <taxon>Clostridiaceae</taxon>
        <taxon>Lactonifactor</taxon>
    </lineage>
</organism>
<gene>
    <name evidence="7" type="ORF">SAMN02745158_04205</name>
</gene>
<keyword evidence="1" id="KW-1003">Cell membrane</keyword>
<reference evidence="7 8" key="1">
    <citation type="submission" date="2016-11" db="EMBL/GenBank/DDBJ databases">
        <authorList>
            <person name="Jaros S."/>
            <person name="Januszkiewicz K."/>
            <person name="Wedrychowicz H."/>
        </authorList>
    </citation>
    <scope>NUCLEOTIDE SEQUENCE [LARGE SCALE GENOMIC DNA]</scope>
    <source>
        <strain evidence="7 8">DSM 17459</strain>
    </source>
</reference>
<keyword evidence="2" id="KW-0732">Signal</keyword>
<evidence type="ECO:0000256" key="1">
    <source>
        <dbReference type="ARBA" id="ARBA00022475"/>
    </source>
</evidence>
<keyword evidence="5" id="KW-0449">Lipoprotein</keyword>
<dbReference type="SUPFAM" id="SSF53850">
    <property type="entry name" value="Periplasmic binding protein-like II"/>
    <property type="match status" value="1"/>
</dbReference>
<evidence type="ECO:0000256" key="2">
    <source>
        <dbReference type="ARBA" id="ARBA00022729"/>
    </source>
</evidence>
<name>A0A1M5CMI0_9CLOT</name>
<feature type="transmembrane region" description="Helical" evidence="6">
    <location>
        <begin position="7"/>
        <end position="26"/>
    </location>
</feature>
<evidence type="ECO:0000256" key="3">
    <source>
        <dbReference type="ARBA" id="ARBA00023136"/>
    </source>
</evidence>
<keyword evidence="3 6" id="KW-0472">Membrane</keyword>
<keyword evidence="6" id="KW-1133">Transmembrane helix</keyword>
<dbReference type="RefSeq" id="WP_158641026.1">
    <property type="nucleotide sequence ID" value="NZ_FQVI01000042.1"/>
</dbReference>
<dbReference type="InterPro" id="IPR050490">
    <property type="entry name" value="Bact_solute-bd_prot1"/>
</dbReference>
<accession>A0A1M5CMI0</accession>
<proteinExistence type="predicted"/>
<dbReference type="PANTHER" id="PTHR43649:SF33">
    <property type="entry name" value="POLYGALACTURONAN_RHAMNOGALACTURONAN-BINDING PROTEIN YTCQ"/>
    <property type="match status" value="1"/>
</dbReference>
<dbReference type="PANTHER" id="PTHR43649">
    <property type="entry name" value="ARABINOSE-BINDING PROTEIN-RELATED"/>
    <property type="match status" value="1"/>
</dbReference>
<dbReference type="OrthoDB" id="2666023at2"/>
<dbReference type="Gene3D" id="3.40.190.10">
    <property type="entry name" value="Periplasmic binding protein-like II"/>
    <property type="match status" value="2"/>
</dbReference>
<evidence type="ECO:0000313" key="8">
    <source>
        <dbReference type="Proteomes" id="UP000184245"/>
    </source>
</evidence>
<protein>
    <submittedName>
        <fullName evidence="7">ABC-type glycerol-3-phosphate transport system, substrate-binding protein</fullName>
    </submittedName>
</protein>
<dbReference type="Pfam" id="PF01547">
    <property type="entry name" value="SBP_bac_1"/>
    <property type="match status" value="1"/>
</dbReference>